<dbReference type="Proteomes" id="UP000297295">
    <property type="component" value="Unassembled WGS sequence"/>
</dbReference>
<dbReference type="AlphaFoldDB" id="A0A4E0PVN9"/>
<feature type="compositionally biased region" description="Low complexity" evidence="1">
    <location>
        <begin position="10"/>
        <end position="20"/>
    </location>
</feature>
<gene>
    <name evidence="2" type="ORF">CUN85_07540</name>
</gene>
<evidence type="ECO:0000313" key="2">
    <source>
        <dbReference type="EMBL" id="TGC09209.1"/>
    </source>
</evidence>
<accession>A0A4E0PVN9</accession>
<comment type="caution">
    <text evidence="2">The sequence shown here is derived from an EMBL/GenBank/DDBJ whole genome shotgun (WGS) entry which is preliminary data.</text>
</comment>
<evidence type="ECO:0000256" key="1">
    <source>
        <dbReference type="SAM" id="MobiDB-lite"/>
    </source>
</evidence>
<organism evidence="2 3">
    <name type="scientific">Methanolobus halotolerans</name>
    <dbReference type="NCBI Taxonomy" id="2052935"/>
    <lineage>
        <taxon>Archaea</taxon>
        <taxon>Methanobacteriati</taxon>
        <taxon>Methanobacteriota</taxon>
        <taxon>Stenosarchaea group</taxon>
        <taxon>Methanomicrobia</taxon>
        <taxon>Methanosarcinales</taxon>
        <taxon>Methanosarcinaceae</taxon>
        <taxon>Methanolobus</taxon>
    </lineage>
</organism>
<reference evidence="2 3" key="1">
    <citation type="submission" date="2017-11" db="EMBL/GenBank/DDBJ databases">
        <title>Isolation and Characterization of Methanogenic Archaea from Saline Meromictic Lake at Siberia.</title>
        <authorList>
            <person name="Shen Y."/>
            <person name="Huang H.-H."/>
            <person name="Lai M.-C."/>
            <person name="Chen S.-C."/>
        </authorList>
    </citation>
    <scope>NUCLEOTIDE SEQUENCE [LARGE SCALE GENOMIC DNA]</scope>
    <source>
        <strain evidence="2 3">SY-01</strain>
    </source>
</reference>
<keyword evidence="3" id="KW-1185">Reference proteome</keyword>
<evidence type="ECO:0000313" key="3">
    <source>
        <dbReference type="Proteomes" id="UP000297295"/>
    </source>
</evidence>
<sequence length="145" mass="15642">MLSAPALAVNGNTTNETNETNNNLYEELNQSVVRYNDGISDVPQLVITVAGNEVILIDIDMEDGSNLMIEAVTNNGMITSFDEVSSAGEVEPTMVIETDEETARTIIDSDTPLRTSMNAIDQGDADVDVSGFIKNAALRALRVLY</sequence>
<dbReference type="EMBL" id="PGGK01000006">
    <property type="protein sequence ID" value="TGC09209.1"/>
    <property type="molecule type" value="Genomic_DNA"/>
</dbReference>
<feature type="region of interest" description="Disordered" evidence="1">
    <location>
        <begin position="1"/>
        <end position="20"/>
    </location>
</feature>
<proteinExistence type="predicted"/>
<name>A0A4E0PVN9_9EURY</name>
<protein>
    <recommendedName>
        <fullName evidence="4">SCP-2 sterol transfer family protein</fullName>
    </recommendedName>
</protein>
<evidence type="ECO:0008006" key="4">
    <source>
        <dbReference type="Google" id="ProtNLM"/>
    </source>
</evidence>